<organism evidence="2 3">
    <name type="scientific">Vagococcus lutrae</name>
    <dbReference type="NCBI Taxonomy" id="81947"/>
    <lineage>
        <taxon>Bacteria</taxon>
        <taxon>Bacillati</taxon>
        <taxon>Bacillota</taxon>
        <taxon>Bacilli</taxon>
        <taxon>Lactobacillales</taxon>
        <taxon>Enterococcaceae</taxon>
        <taxon>Vagococcus</taxon>
    </lineage>
</organism>
<dbReference type="InterPro" id="IPR051540">
    <property type="entry name" value="S-2-haloacid_dehalogenase"/>
</dbReference>
<evidence type="ECO:0000313" key="2">
    <source>
        <dbReference type="EMBL" id="WCG21912.1"/>
    </source>
</evidence>
<dbReference type="Pfam" id="PF00702">
    <property type="entry name" value="Hydrolase"/>
    <property type="match status" value="1"/>
</dbReference>
<dbReference type="Gene3D" id="3.40.50.1000">
    <property type="entry name" value="HAD superfamily/HAD-like"/>
    <property type="match status" value="1"/>
</dbReference>
<dbReference type="PANTHER" id="PTHR43316:SF8">
    <property type="entry name" value="HAD FAMILY HYDROLASE"/>
    <property type="match status" value="1"/>
</dbReference>
<keyword evidence="1" id="KW-0378">Hydrolase</keyword>
<dbReference type="InterPro" id="IPR006439">
    <property type="entry name" value="HAD-SF_hydro_IA"/>
</dbReference>
<dbReference type="InterPro" id="IPR036412">
    <property type="entry name" value="HAD-like_sf"/>
</dbReference>
<dbReference type="GO" id="GO:0008962">
    <property type="term" value="F:phosphatidylglycerophosphatase activity"/>
    <property type="evidence" value="ECO:0007669"/>
    <property type="project" value="InterPro"/>
</dbReference>
<dbReference type="NCBIfam" id="TIGR01668">
    <property type="entry name" value="YqeG_hyp_ppase"/>
    <property type="match status" value="1"/>
</dbReference>
<dbReference type="PANTHER" id="PTHR43316">
    <property type="entry name" value="HYDROLASE, HALOACID DELAHOGENASE-RELATED"/>
    <property type="match status" value="1"/>
</dbReference>
<dbReference type="NCBIfam" id="TIGR01662">
    <property type="entry name" value="HAD-SF-IIIA"/>
    <property type="match status" value="1"/>
</dbReference>
<evidence type="ECO:0000256" key="1">
    <source>
        <dbReference type="ARBA" id="ARBA00022801"/>
    </source>
</evidence>
<dbReference type="SUPFAM" id="SSF56784">
    <property type="entry name" value="HAD-like"/>
    <property type="match status" value="1"/>
</dbReference>
<dbReference type="InterPro" id="IPR023214">
    <property type="entry name" value="HAD_sf"/>
</dbReference>
<proteinExistence type="predicted"/>
<dbReference type="Proteomes" id="UP001179600">
    <property type="component" value="Chromosome"/>
</dbReference>
<dbReference type="InterPro" id="IPR010021">
    <property type="entry name" value="PGPP1/Gep4"/>
</dbReference>
<dbReference type="NCBIfam" id="TIGR01509">
    <property type="entry name" value="HAD-SF-IA-v3"/>
    <property type="match status" value="1"/>
</dbReference>
<protein>
    <submittedName>
        <fullName evidence="2">YqeG family HAD IIIA-type phosphatase</fullName>
    </submittedName>
</protein>
<reference evidence="2" key="1">
    <citation type="submission" date="2023-01" db="EMBL/GenBank/DDBJ databases">
        <title>Oxazolidinone resistance genes in florfenicol resistant enterococci from beef cattle and veal calves at slaughter.</title>
        <authorList>
            <person name="Biggel M."/>
        </authorList>
    </citation>
    <scope>NUCLEOTIDE SEQUENCE</scope>
    <source>
        <strain evidence="2">K204-1</strain>
    </source>
</reference>
<dbReference type="AlphaFoldDB" id="A0AAE9XEM2"/>
<dbReference type="GeneID" id="72384722"/>
<dbReference type="InterPro" id="IPR006549">
    <property type="entry name" value="HAD-SF_hydro_IIIA"/>
</dbReference>
<dbReference type="RefSeq" id="WP_023605446.1">
    <property type="nucleotide sequence ID" value="NZ_BKBT01000002.1"/>
</dbReference>
<dbReference type="EMBL" id="CP116507">
    <property type="protein sequence ID" value="WCG21912.1"/>
    <property type="molecule type" value="Genomic_DNA"/>
</dbReference>
<gene>
    <name evidence="2" type="ORF">PML95_05755</name>
</gene>
<accession>A0AAE9XEM2</accession>
<name>A0AAE9XEM2_9ENTE</name>
<dbReference type="NCBIfam" id="TIGR01549">
    <property type="entry name" value="HAD-SF-IA-v1"/>
    <property type="match status" value="1"/>
</dbReference>
<dbReference type="CDD" id="cd16416">
    <property type="entry name" value="HAD_BsYqeG-like"/>
    <property type="match status" value="1"/>
</dbReference>
<sequence length="175" mass="20128">MIDSYKPTWLLEAIYHVTPEQLKKHHIKGILTDLDNTLIAWDNPHGTEELLNWLLAMQDAGIPVVVVSNNNEQRVAKALEKFDLDFVARALKPFSKGLKEGAKKLNLHPSELVMVGDQLMTDIKAANAAGMRSILVKPVVPTDSWKTKFNRWVEKKVMRKLKEKYPDMKWRRELT</sequence>
<evidence type="ECO:0000313" key="3">
    <source>
        <dbReference type="Proteomes" id="UP001179600"/>
    </source>
</evidence>